<evidence type="ECO:0000259" key="11">
    <source>
        <dbReference type="Pfam" id="PF01568"/>
    </source>
</evidence>
<gene>
    <name evidence="12" type="ORF">I7X39_15090</name>
</gene>
<dbReference type="InterPro" id="IPR006656">
    <property type="entry name" value="Mopterin_OxRdtase"/>
</dbReference>
<keyword evidence="6" id="KW-0479">Metal-binding</keyword>
<dbReference type="Gene3D" id="3.40.228.10">
    <property type="entry name" value="Dimethylsulfoxide Reductase, domain 2"/>
    <property type="match status" value="1"/>
</dbReference>
<feature type="domain" description="Molybdopterin dinucleotide-binding" evidence="11">
    <location>
        <begin position="648"/>
        <end position="699"/>
    </location>
</feature>
<keyword evidence="9" id="KW-0411">Iron-sulfur</keyword>
<reference evidence="12" key="1">
    <citation type="submission" date="2020-12" db="EMBL/GenBank/DDBJ databases">
        <title>The genome sequence of Inhella sp. 1Y17.</title>
        <authorList>
            <person name="Liu Y."/>
        </authorList>
    </citation>
    <scope>NUCLEOTIDE SEQUENCE</scope>
    <source>
        <strain evidence="12">1Y17</strain>
    </source>
</reference>
<dbReference type="SUPFAM" id="SSF50692">
    <property type="entry name" value="ADC-like"/>
    <property type="match status" value="1"/>
</dbReference>
<evidence type="ECO:0000256" key="8">
    <source>
        <dbReference type="ARBA" id="ARBA00023004"/>
    </source>
</evidence>
<dbReference type="PANTHER" id="PTHR43105:SF4">
    <property type="entry name" value="PROTEIN YDEP"/>
    <property type="match status" value="1"/>
</dbReference>
<dbReference type="SUPFAM" id="SSF53706">
    <property type="entry name" value="Formate dehydrogenase/DMSO reductase, domains 1-3"/>
    <property type="match status" value="1"/>
</dbReference>
<evidence type="ECO:0000256" key="4">
    <source>
        <dbReference type="ARBA" id="ARBA00022485"/>
    </source>
</evidence>
<dbReference type="NCBIfam" id="TIGR01701">
    <property type="entry name" value="Fdhalpha-like"/>
    <property type="match status" value="1"/>
</dbReference>
<feature type="domain" description="Molybdopterin oxidoreductase" evidence="10">
    <location>
        <begin position="104"/>
        <end position="473"/>
    </location>
</feature>
<dbReference type="EMBL" id="JAEDAK010000010">
    <property type="protein sequence ID" value="MBH9578213.1"/>
    <property type="molecule type" value="Genomic_DNA"/>
</dbReference>
<sequence>MKPIDAPAGGRGAVQASLDAFSQQGIPLKVVRSFLKANKPEGFDCPGCAFPDRPGSFGPDSCEQGQKAIAWEMTPLKADAAFFGRHTLAELRQWKERDIEAAGRLTEPLLYNPVTDRYEPIAWADALQLAAQTLRGLEPTRVSFYTSGRASNEAAFLWQLLARAYGSANLPDSSNLCHEPSGLALKAQIGVGKGTAQLSDFEQADCILVIGQNPATNHPRLMGTLHAASKRGATVLALNPLVERGFVNFADPKDVGEMLTNRGHRVAKTVYTVKPGGDLAALKGVMKRWVELEAQGRSIFELPFIQQHCEGFEALLADLRGEDWGRIERESGLPREALHELAEELAQSRATLVTWCMGLTHHEHAIATIQMVANLQLLRGMLGRPGAGLVPVRGHSNVQGDRTMGCTFAVPPRWLANQEAEFPGLQLNHDSGLDALGTAEALLRGELQGLLSLGGNFAVAGADAPQVLAALSKTPFTLHIATKPNRTHLHPGRVGLLLPCLSRTDADHTGGLEQRVSVEDSMSMVHASRGIQAPLSDQMRSEPAIVAQLGHALLHDGSVPWLELIEDYDRIREHIEHCQRGVFDGFEEFNHKLLQPGGFWLPNPAARREWRTASGKAQLVAHAIPEDGPLARARARLPAAEQDQVLGLMTVRSHDQFNTTVYGQDDRYRNVFGTREVVFLSPAELRRLGLREGERVDVEGLPIDDGQTRWLRGFGVRALEMANGCCAAYFPEATPLVPTGLVAKGARTPAAKALAVRLHRCA</sequence>
<name>A0A931J3R0_9BURK</name>
<dbReference type="PANTHER" id="PTHR43105">
    <property type="entry name" value="RESPIRATORY NITRATE REDUCTASE"/>
    <property type="match status" value="1"/>
</dbReference>
<dbReference type="GO" id="GO:0016020">
    <property type="term" value="C:membrane"/>
    <property type="evidence" value="ECO:0007669"/>
    <property type="project" value="TreeGrafter"/>
</dbReference>
<evidence type="ECO:0000313" key="12">
    <source>
        <dbReference type="EMBL" id="MBH9578213.1"/>
    </source>
</evidence>
<dbReference type="Gene3D" id="3.40.50.740">
    <property type="match status" value="1"/>
</dbReference>
<dbReference type="GO" id="GO:1990204">
    <property type="term" value="C:oxidoreductase complex"/>
    <property type="evidence" value="ECO:0007669"/>
    <property type="project" value="UniProtKB-ARBA"/>
</dbReference>
<dbReference type="InterPro" id="IPR050123">
    <property type="entry name" value="Prok_molybdopt-oxidoreductase"/>
</dbReference>
<dbReference type="InterPro" id="IPR037951">
    <property type="entry name" value="MopB_CT_YdeP"/>
</dbReference>
<dbReference type="PIRSF" id="PIRSF000144">
    <property type="entry name" value="CbbBc"/>
    <property type="match status" value="1"/>
</dbReference>
<dbReference type="RefSeq" id="WP_198111982.1">
    <property type="nucleotide sequence ID" value="NZ_JAEDAK010000010.1"/>
</dbReference>
<evidence type="ECO:0000256" key="6">
    <source>
        <dbReference type="ARBA" id="ARBA00022723"/>
    </source>
</evidence>
<comment type="caution">
    <text evidence="12">The sequence shown here is derived from an EMBL/GenBank/DDBJ whole genome shotgun (WGS) entry which is preliminary data.</text>
</comment>
<comment type="cofactor">
    <cofactor evidence="2">
        <name>[4Fe-4S] cluster</name>
        <dbReference type="ChEBI" id="CHEBI:49883"/>
    </cofactor>
</comment>
<evidence type="ECO:0000256" key="7">
    <source>
        <dbReference type="ARBA" id="ARBA00023002"/>
    </source>
</evidence>
<dbReference type="Pfam" id="PF00384">
    <property type="entry name" value="Molybdopterin"/>
    <property type="match status" value="1"/>
</dbReference>
<comment type="similarity">
    <text evidence="3">Belongs to the prokaryotic molybdopterin-containing oxidoreductase family.</text>
</comment>
<keyword evidence="4" id="KW-0004">4Fe-4S</keyword>
<dbReference type="CDD" id="cd02767">
    <property type="entry name" value="MopB_ydeP"/>
    <property type="match status" value="1"/>
</dbReference>
<dbReference type="GO" id="GO:0043546">
    <property type="term" value="F:molybdopterin cofactor binding"/>
    <property type="evidence" value="ECO:0007669"/>
    <property type="project" value="InterPro"/>
</dbReference>
<evidence type="ECO:0000259" key="10">
    <source>
        <dbReference type="Pfam" id="PF00384"/>
    </source>
</evidence>
<keyword evidence="5" id="KW-0500">Molybdenum</keyword>
<dbReference type="InterPro" id="IPR006657">
    <property type="entry name" value="MoPterin_dinucl-bd_dom"/>
</dbReference>
<dbReference type="CDD" id="cd02787">
    <property type="entry name" value="MopB_CT_ydeP"/>
    <property type="match status" value="1"/>
</dbReference>
<dbReference type="Proteomes" id="UP000613266">
    <property type="component" value="Unassembled WGS sequence"/>
</dbReference>
<proteinExistence type="inferred from homology"/>
<dbReference type="InterPro" id="IPR009010">
    <property type="entry name" value="Asp_de-COase-like_dom_sf"/>
</dbReference>
<evidence type="ECO:0000256" key="1">
    <source>
        <dbReference type="ARBA" id="ARBA00001942"/>
    </source>
</evidence>
<keyword evidence="8" id="KW-0408">Iron</keyword>
<dbReference type="InterPro" id="IPR010046">
    <property type="entry name" value="Mopterin_OxRdtse_a_bac"/>
</dbReference>
<evidence type="ECO:0000256" key="3">
    <source>
        <dbReference type="ARBA" id="ARBA00010312"/>
    </source>
</evidence>
<keyword evidence="7" id="KW-0560">Oxidoreductase</keyword>
<dbReference type="GO" id="GO:0045333">
    <property type="term" value="P:cellular respiration"/>
    <property type="evidence" value="ECO:0007669"/>
    <property type="project" value="UniProtKB-ARBA"/>
</dbReference>
<organism evidence="12 13">
    <name type="scientific">Inhella proteolytica</name>
    <dbReference type="NCBI Taxonomy" id="2795029"/>
    <lineage>
        <taxon>Bacteria</taxon>
        <taxon>Pseudomonadati</taxon>
        <taxon>Pseudomonadota</taxon>
        <taxon>Betaproteobacteria</taxon>
        <taxon>Burkholderiales</taxon>
        <taxon>Sphaerotilaceae</taxon>
        <taxon>Inhella</taxon>
    </lineage>
</organism>
<evidence type="ECO:0000256" key="9">
    <source>
        <dbReference type="ARBA" id="ARBA00023014"/>
    </source>
</evidence>
<comment type="cofactor">
    <cofactor evidence="1">
        <name>Mo-bis(molybdopterin guanine dinucleotide)</name>
        <dbReference type="ChEBI" id="CHEBI:60539"/>
    </cofactor>
</comment>
<dbReference type="GO" id="GO:0008863">
    <property type="term" value="F:formate dehydrogenase (NAD+) activity"/>
    <property type="evidence" value="ECO:0007669"/>
    <property type="project" value="InterPro"/>
</dbReference>
<evidence type="ECO:0000256" key="2">
    <source>
        <dbReference type="ARBA" id="ARBA00001966"/>
    </source>
</evidence>
<accession>A0A931J3R0</accession>
<protein>
    <submittedName>
        <fullName evidence="12">FdhF/YdeP family oxidoreductase</fullName>
    </submittedName>
</protein>
<dbReference type="GO" id="GO:0030151">
    <property type="term" value="F:molybdenum ion binding"/>
    <property type="evidence" value="ECO:0007669"/>
    <property type="project" value="InterPro"/>
</dbReference>
<evidence type="ECO:0000256" key="5">
    <source>
        <dbReference type="ARBA" id="ARBA00022505"/>
    </source>
</evidence>
<dbReference type="GO" id="GO:0051539">
    <property type="term" value="F:4 iron, 4 sulfur cluster binding"/>
    <property type="evidence" value="ECO:0007669"/>
    <property type="project" value="UniProtKB-KW"/>
</dbReference>
<keyword evidence="13" id="KW-1185">Reference proteome</keyword>
<evidence type="ECO:0000313" key="13">
    <source>
        <dbReference type="Proteomes" id="UP000613266"/>
    </source>
</evidence>
<dbReference type="AlphaFoldDB" id="A0A931J3R0"/>
<dbReference type="Pfam" id="PF01568">
    <property type="entry name" value="Molydop_binding"/>
    <property type="match status" value="1"/>
</dbReference>
<dbReference type="InterPro" id="IPR041953">
    <property type="entry name" value="YdeP_MopB"/>
</dbReference>